<sequence>MENKIRLSTQINPELLHEEIKALYPGFTGLVIGDGMLTAISDTGISDLADIVEAHDPEGESTREIALRLDREAIEALELTITTEADPMLVLEARIARIEALLQVRLE</sequence>
<dbReference type="AlphaFoldDB" id="A0A0F9NKM4"/>
<reference evidence="1" key="1">
    <citation type="journal article" date="2015" name="Nature">
        <title>Complex archaea that bridge the gap between prokaryotes and eukaryotes.</title>
        <authorList>
            <person name="Spang A."/>
            <person name="Saw J.H."/>
            <person name="Jorgensen S.L."/>
            <person name="Zaremba-Niedzwiedzka K."/>
            <person name="Martijn J."/>
            <person name="Lind A.E."/>
            <person name="van Eijk R."/>
            <person name="Schleper C."/>
            <person name="Guy L."/>
            <person name="Ettema T.J."/>
        </authorList>
    </citation>
    <scope>NUCLEOTIDE SEQUENCE</scope>
</reference>
<evidence type="ECO:0000313" key="1">
    <source>
        <dbReference type="EMBL" id="KKN20100.1"/>
    </source>
</evidence>
<name>A0A0F9NKM4_9ZZZZ</name>
<protein>
    <submittedName>
        <fullName evidence="1">Uncharacterized protein</fullName>
    </submittedName>
</protein>
<organism evidence="1">
    <name type="scientific">marine sediment metagenome</name>
    <dbReference type="NCBI Taxonomy" id="412755"/>
    <lineage>
        <taxon>unclassified sequences</taxon>
        <taxon>metagenomes</taxon>
        <taxon>ecological metagenomes</taxon>
    </lineage>
</organism>
<gene>
    <name evidence="1" type="ORF">LCGC14_0939080</name>
</gene>
<accession>A0A0F9NKM4</accession>
<proteinExistence type="predicted"/>
<comment type="caution">
    <text evidence="1">The sequence shown here is derived from an EMBL/GenBank/DDBJ whole genome shotgun (WGS) entry which is preliminary data.</text>
</comment>
<dbReference type="EMBL" id="LAZR01003272">
    <property type="protein sequence ID" value="KKN20100.1"/>
    <property type="molecule type" value="Genomic_DNA"/>
</dbReference>